<evidence type="ECO:0000256" key="1">
    <source>
        <dbReference type="SAM" id="MobiDB-lite"/>
    </source>
</evidence>
<gene>
    <name evidence="2" type="ORF">GPDM_05131</name>
</gene>
<proteinExistence type="predicted"/>
<reference evidence="2 3" key="1">
    <citation type="journal article" date="2011" name="J. Bacteriol.">
        <title>The Draft Genome of Planococcus donghaensis MPA1U2 Reveals Nonsporulation Pathways Controlled by a Conserved Spo0A Regulon.</title>
        <authorList>
            <person name="Pearson M.D."/>
            <person name="Noller H.F."/>
        </authorList>
    </citation>
    <scope>NUCLEOTIDE SEQUENCE [LARGE SCALE GENOMIC DNA]</scope>
    <source>
        <strain evidence="2 3">MPA1U2</strain>
    </source>
</reference>
<feature type="region of interest" description="Disordered" evidence="1">
    <location>
        <begin position="313"/>
        <end position="348"/>
    </location>
</feature>
<evidence type="ECO:0000313" key="3">
    <source>
        <dbReference type="Proteomes" id="UP000003052"/>
    </source>
</evidence>
<accession>E7REY6</accession>
<comment type="caution">
    <text evidence="2">The sequence shown here is derived from an EMBL/GenBank/DDBJ whole genome shotgun (WGS) entry which is preliminary data.</text>
</comment>
<dbReference type="RefSeq" id="WP_008429591.1">
    <property type="nucleotide sequence ID" value="NZ_AEPB01000018.1"/>
</dbReference>
<sequence length="348" mass="41094">MDCIICGEEVVNENDRLQKKVKDYLRITNELDVKHLWIKQWKICYDCSESYTNASLVNNYEVLQKIEEQKKRKKQLVKVKRKQGPSGVARAHYIEKYIDYATCKVEEKGRNIAQPPYLKNSQQYDDAYITYVKSSTSTAVLIVRDRVKDIDTKGKWIDVRHMEKRFSSHYDGDFSFIIVELFSRKQKPTYPKKMEGETDSDYKNRIAYITWQTATADIDHQRTQGIKGDVYIVLPSLKNEHEGMYDEHYIVWDDKHRHFKRVRVSNHYVNILKPPKWRYDIVATQKINHQQLRYIEKNLRQIIGKTHKKNGVTLSVFSPQQKKGTASKYEKGAKRRKKGIGKTDPRPV</sequence>
<dbReference type="EMBL" id="AEPB01000018">
    <property type="protein sequence ID" value="EGA90385.1"/>
    <property type="molecule type" value="Genomic_DNA"/>
</dbReference>
<feature type="compositionally biased region" description="Polar residues" evidence="1">
    <location>
        <begin position="313"/>
        <end position="324"/>
    </location>
</feature>
<protein>
    <submittedName>
        <fullName evidence="2">Uncharacterized protein</fullName>
    </submittedName>
</protein>
<dbReference type="Proteomes" id="UP000003052">
    <property type="component" value="Unassembled WGS sequence"/>
</dbReference>
<organism evidence="2 3">
    <name type="scientific">Planococcus donghaensis MPA1U2</name>
    <dbReference type="NCBI Taxonomy" id="933115"/>
    <lineage>
        <taxon>Bacteria</taxon>
        <taxon>Bacillati</taxon>
        <taxon>Bacillota</taxon>
        <taxon>Bacilli</taxon>
        <taxon>Bacillales</taxon>
        <taxon>Caryophanaceae</taxon>
        <taxon>Planococcus</taxon>
    </lineage>
</organism>
<dbReference type="OrthoDB" id="2423008at2"/>
<dbReference type="AlphaFoldDB" id="E7REY6"/>
<name>E7REY6_9BACL</name>
<evidence type="ECO:0000313" key="2">
    <source>
        <dbReference type="EMBL" id="EGA90385.1"/>
    </source>
</evidence>
<dbReference type="eggNOG" id="ENOG5033IUJ">
    <property type="taxonomic scope" value="Bacteria"/>
</dbReference>